<dbReference type="PANTHER" id="PTHR11229:SF16">
    <property type="entry name" value="LARGE RIBOSOMAL SUBUNIT PROTEIN UL3C"/>
    <property type="match status" value="1"/>
</dbReference>
<dbReference type="Pfam" id="PF00297">
    <property type="entry name" value="Ribosomal_L3"/>
    <property type="match status" value="1"/>
</dbReference>
<comment type="subunit">
    <text evidence="7">Part of the 50S ribosomal subunit. Forms a cluster with proteins L14 and L19.</text>
</comment>
<gene>
    <name evidence="7" type="primary">rplC</name>
    <name evidence="8" type="ORF">SAMN04488503_0657</name>
</gene>
<dbReference type="Proteomes" id="UP000198324">
    <property type="component" value="Unassembled WGS sequence"/>
</dbReference>
<dbReference type="EMBL" id="FZOC01000001">
    <property type="protein sequence ID" value="SNR65734.1"/>
    <property type="molecule type" value="Genomic_DNA"/>
</dbReference>
<dbReference type="FunFam" id="3.30.160.810:FF:000001">
    <property type="entry name" value="50S ribosomal protein L3"/>
    <property type="match status" value="1"/>
</dbReference>
<proteinExistence type="inferred from homology"/>
<keyword evidence="5 7" id="KW-0687">Ribonucleoprotein</keyword>
<evidence type="ECO:0000256" key="2">
    <source>
        <dbReference type="ARBA" id="ARBA00022730"/>
    </source>
</evidence>
<dbReference type="NCBIfam" id="TIGR03625">
    <property type="entry name" value="L3_bact"/>
    <property type="match status" value="1"/>
</dbReference>
<dbReference type="InterPro" id="IPR009000">
    <property type="entry name" value="Transl_B-barrel_sf"/>
</dbReference>
<dbReference type="SUPFAM" id="SSF50447">
    <property type="entry name" value="Translation proteins"/>
    <property type="match status" value="1"/>
</dbReference>
<comment type="function">
    <text evidence="7">One of the primary rRNA binding proteins, it binds directly near the 3'-end of the 23S rRNA, where it nucleates assembly of the 50S subunit.</text>
</comment>
<dbReference type="InterPro" id="IPR019927">
    <property type="entry name" value="Ribosomal_uL3_bac/org-type"/>
</dbReference>
<dbReference type="PANTHER" id="PTHR11229">
    <property type="entry name" value="50S RIBOSOMAL PROTEIN L3"/>
    <property type="match status" value="1"/>
</dbReference>
<dbReference type="AlphaFoldDB" id="A0A238Y578"/>
<dbReference type="GO" id="GO:0019843">
    <property type="term" value="F:rRNA binding"/>
    <property type="evidence" value="ECO:0007669"/>
    <property type="project" value="UniProtKB-UniRule"/>
</dbReference>
<protein>
    <recommendedName>
        <fullName evidence="6 7">Large ribosomal subunit protein uL3</fullName>
    </recommendedName>
</protein>
<dbReference type="Gene3D" id="2.40.30.10">
    <property type="entry name" value="Translation factors"/>
    <property type="match status" value="1"/>
</dbReference>
<name>A0A238Y578_9BACT</name>
<evidence type="ECO:0000256" key="4">
    <source>
        <dbReference type="ARBA" id="ARBA00022980"/>
    </source>
</evidence>
<evidence type="ECO:0000256" key="5">
    <source>
        <dbReference type="ARBA" id="ARBA00023274"/>
    </source>
</evidence>
<evidence type="ECO:0000313" key="8">
    <source>
        <dbReference type="EMBL" id="SNR65734.1"/>
    </source>
</evidence>
<keyword evidence="4 7" id="KW-0689">Ribosomal protein</keyword>
<dbReference type="GO" id="GO:0022625">
    <property type="term" value="C:cytosolic large ribosomal subunit"/>
    <property type="evidence" value="ECO:0007669"/>
    <property type="project" value="TreeGrafter"/>
</dbReference>
<evidence type="ECO:0000256" key="6">
    <source>
        <dbReference type="ARBA" id="ARBA00035243"/>
    </source>
</evidence>
<organism evidence="8 9">
    <name type="scientific">Humidesulfovibrio mexicanus</name>
    <dbReference type="NCBI Taxonomy" id="147047"/>
    <lineage>
        <taxon>Bacteria</taxon>
        <taxon>Pseudomonadati</taxon>
        <taxon>Thermodesulfobacteriota</taxon>
        <taxon>Desulfovibrionia</taxon>
        <taxon>Desulfovibrionales</taxon>
        <taxon>Desulfovibrionaceae</taxon>
        <taxon>Humidesulfovibrio</taxon>
    </lineage>
</organism>
<keyword evidence="3 7" id="KW-0694">RNA-binding</keyword>
<keyword evidence="2 7" id="KW-0699">rRNA-binding</keyword>
<reference evidence="8 9" key="1">
    <citation type="submission" date="2017-06" db="EMBL/GenBank/DDBJ databases">
        <authorList>
            <person name="Kim H.J."/>
            <person name="Triplett B.A."/>
        </authorList>
    </citation>
    <scope>NUCLEOTIDE SEQUENCE [LARGE SCALE GENOMIC DNA]</scope>
    <source>
        <strain evidence="8 9">DSM 13116</strain>
    </source>
</reference>
<dbReference type="OrthoDB" id="9806135at2"/>
<sequence length="210" mass="22659">MAKTLGLLGRKLGMTRIFADDGTVVPVTLISAGPCPVLQVKTSDKEGYNALQVGFDAIPERKVNKPEKGHQSKAGKGFYRHLKEFPLDAVDGYEVGQDITVDIFQPGEKVKVTGTSKGKGFQGVMKRYNFRGLKATHGAEKVHRSAGSVGTNTEPSRVFKGKKMAGHMGDERVTLPSVEIVDVRPEENIIVVKGQVPGCKNGLVMIRKAG</sequence>
<evidence type="ECO:0000256" key="3">
    <source>
        <dbReference type="ARBA" id="ARBA00022884"/>
    </source>
</evidence>
<evidence type="ECO:0000313" key="9">
    <source>
        <dbReference type="Proteomes" id="UP000198324"/>
    </source>
</evidence>
<dbReference type="FunFam" id="2.40.30.10:FF:000004">
    <property type="entry name" value="50S ribosomal protein L3"/>
    <property type="match status" value="1"/>
</dbReference>
<keyword evidence="9" id="KW-1185">Reference proteome</keyword>
<dbReference type="Gene3D" id="3.30.160.810">
    <property type="match status" value="1"/>
</dbReference>
<dbReference type="GO" id="GO:0003735">
    <property type="term" value="F:structural constituent of ribosome"/>
    <property type="evidence" value="ECO:0007669"/>
    <property type="project" value="UniProtKB-UniRule"/>
</dbReference>
<comment type="similarity">
    <text evidence="1 7">Belongs to the universal ribosomal protein uL3 family.</text>
</comment>
<evidence type="ECO:0000256" key="1">
    <source>
        <dbReference type="ARBA" id="ARBA00006540"/>
    </source>
</evidence>
<dbReference type="HAMAP" id="MF_01325_B">
    <property type="entry name" value="Ribosomal_uL3_B"/>
    <property type="match status" value="1"/>
</dbReference>
<dbReference type="InterPro" id="IPR000597">
    <property type="entry name" value="Ribosomal_uL3"/>
</dbReference>
<evidence type="ECO:0000256" key="7">
    <source>
        <dbReference type="HAMAP-Rule" id="MF_01325"/>
    </source>
</evidence>
<accession>A0A238Y578</accession>
<dbReference type="RefSeq" id="WP_089271658.1">
    <property type="nucleotide sequence ID" value="NZ_FZOC01000001.1"/>
</dbReference>
<dbReference type="GO" id="GO:0006412">
    <property type="term" value="P:translation"/>
    <property type="evidence" value="ECO:0007669"/>
    <property type="project" value="UniProtKB-UniRule"/>
</dbReference>